<comment type="caution">
    <text evidence="1">The sequence shown here is derived from an EMBL/GenBank/DDBJ whole genome shotgun (WGS) entry which is preliminary data.</text>
</comment>
<organism evidence="1 2">
    <name type="scientific">Pyropia yezoensis</name>
    <name type="common">Susabi-nori</name>
    <name type="synonym">Porphyra yezoensis</name>
    <dbReference type="NCBI Taxonomy" id="2788"/>
    <lineage>
        <taxon>Eukaryota</taxon>
        <taxon>Rhodophyta</taxon>
        <taxon>Bangiophyceae</taxon>
        <taxon>Bangiales</taxon>
        <taxon>Bangiaceae</taxon>
        <taxon>Pyropia</taxon>
    </lineage>
</organism>
<dbReference type="EMBL" id="CM020619">
    <property type="protein sequence ID" value="KAK1863945.1"/>
    <property type="molecule type" value="Genomic_DNA"/>
</dbReference>
<accession>A0ACC3C1V5</accession>
<name>A0ACC3C1V5_PYRYE</name>
<dbReference type="Proteomes" id="UP000798662">
    <property type="component" value="Chromosome 2"/>
</dbReference>
<evidence type="ECO:0000313" key="1">
    <source>
        <dbReference type="EMBL" id="KAK1863945.1"/>
    </source>
</evidence>
<proteinExistence type="predicted"/>
<reference evidence="1" key="1">
    <citation type="submission" date="2019-11" db="EMBL/GenBank/DDBJ databases">
        <title>Nori genome reveals adaptations in red seaweeds to the harsh intertidal environment.</title>
        <authorList>
            <person name="Wang D."/>
            <person name="Mao Y."/>
        </authorList>
    </citation>
    <scope>NUCLEOTIDE SEQUENCE</scope>
    <source>
        <tissue evidence="1">Gametophyte</tissue>
    </source>
</reference>
<protein>
    <submittedName>
        <fullName evidence="1">Uncharacterized protein</fullName>
    </submittedName>
</protein>
<sequence length="139" mass="14473">MLAAFTTVRNCIGRPEDAQAGAAAPQGQGSDLLTGRGSGLRGRSPGWFEVQQRQHDAADDIIPLGDAQLRGAFNMMLEHVHTCTAAGSLGIDVTRATGKRGVVGGISSGVMEAAKPGSVAWRCNVAALRDFAVREELVS</sequence>
<evidence type="ECO:0000313" key="2">
    <source>
        <dbReference type="Proteomes" id="UP000798662"/>
    </source>
</evidence>
<gene>
    <name evidence="1" type="ORF">I4F81_006497</name>
</gene>
<keyword evidence="2" id="KW-1185">Reference proteome</keyword>